<dbReference type="SUPFAM" id="SSF54928">
    <property type="entry name" value="RNA-binding domain, RBD"/>
    <property type="match status" value="1"/>
</dbReference>
<reference evidence="3" key="1">
    <citation type="submission" date="2021-02" db="EMBL/GenBank/DDBJ databases">
        <authorList>
            <person name="Dougan E. K."/>
            <person name="Rhodes N."/>
            <person name="Thang M."/>
            <person name="Chan C."/>
        </authorList>
    </citation>
    <scope>NUCLEOTIDE SEQUENCE</scope>
</reference>
<feature type="region of interest" description="Disordered" evidence="1">
    <location>
        <begin position="28"/>
        <end position="100"/>
    </location>
</feature>
<organism evidence="3 4">
    <name type="scientific">Symbiodinium natans</name>
    <dbReference type="NCBI Taxonomy" id="878477"/>
    <lineage>
        <taxon>Eukaryota</taxon>
        <taxon>Sar</taxon>
        <taxon>Alveolata</taxon>
        <taxon>Dinophyceae</taxon>
        <taxon>Suessiales</taxon>
        <taxon>Symbiodiniaceae</taxon>
        <taxon>Symbiodinium</taxon>
    </lineage>
</organism>
<dbReference type="Gene3D" id="3.30.70.330">
    <property type="match status" value="1"/>
</dbReference>
<proteinExistence type="predicted"/>
<evidence type="ECO:0000313" key="4">
    <source>
        <dbReference type="Proteomes" id="UP000604046"/>
    </source>
</evidence>
<dbReference type="InterPro" id="IPR035979">
    <property type="entry name" value="RBD_domain_sf"/>
</dbReference>
<dbReference type="Pfam" id="PF04059">
    <property type="entry name" value="RRM_2"/>
    <property type="match status" value="1"/>
</dbReference>
<dbReference type="AlphaFoldDB" id="A0A812RW43"/>
<evidence type="ECO:0000256" key="1">
    <source>
        <dbReference type="SAM" id="MobiDB-lite"/>
    </source>
</evidence>
<accession>A0A812RW43</accession>
<dbReference type="GO" id="GO:0003676">
    <property type="term" value="F:nucleic acid binding"/>
    <property type="evidence" value="ECO:0007669"/>
    <property type="project" value="InterPro"/>
</dbReference>
<feature type="domain" description="Mei2-like C-terminal RNA recognition motif" evidence="2">
    <location>
        <begin position="249"/>
        <end position="318"/>
    </location>
</feature>
<name>A0A812RW43_9DINO</name>
<evidence type="ECO:0000313" key="3">
    <source>
        <dbReference type="EMBL" id="CAE7457887.1"/>
    </source>
</evidence>
<keyword evidence="4" id="KW-1185">Reference proteome</keyword>
<comment type="caution">
    <text evidence="3">The sequence shown here is derived from an EMBL/GenBank/DDBJ whole genome shotgun (WGS) entry which is preliminary data.</text>
</comment>
<protein>
    <submittedName>
        <fullName evidence="3">ML5 protein</fullName>
    </submittedName>
</protein>
<dbReference type="Proteomes" id="UP000604046">
    <property type="component" value="Unassembled WGS sequence"/>
</dbReference>
<feature type="compositionally biased region" description="Acidic residues" evidence="1">
    <location>
        <begin position="61"/>
        <end position="75"/>
    </location>
</feature>
<evidence type="ECO:0000259" key="2">
    <source>
        <dbReference type="Pfam" id="PF04059"/>
    </source>
</evidence>
<dbReference type="InterPro" id="IPR012677">
    <property type="entry name" value="Nucleotide-bd_a/b_plait_sf"/>
</dbReference>
<gene>
    <name evidence="3" type="primary">ML5</name>
    <name evidence="3" type="ORF">SNAT2548_LOCUS25340</name>
</gene>
<sequence length="434" mass="47317">MGRSSEIPCMAFTEPRLPPLPRVFVTLDDKSPESHRTLRRSSSFSGYTPFGRSEATFELDSNPEDPAESEAEVDPEFVLGNPGPDRADADPPTWPDTDDEDWDRGVAPSVTLMAPVETETWQGLPLLVTLAPMATETAMDEPLGESPDNGPVKVNLSLESAVPAPPVWNSPEIPRLLSTIGKSSASTKFDLLSTTPAMSPMEVGRAAGSPSGSPHFFAQEGVEHSIFSDSESHSSMASPTSSRPTDEITTMMIRGVPECMTQRQLLKELDQSGFLDLYDFCHMPRNFQHVANQGYAFVNFLTAETAKLFQNAWHKKKILGEPGSQPVVIVRAVVQGLQANMKKWCGLRMARIKNPDLKPFVSPQVLETFKVADETASSLDPNDCSPISPNKSRSMRVMQAQRAGAVALQRARALMPVGHLGNAQRLGSYAWPGV</sequence>
<dbReference type="EMBL" id="CAJNDS010002389">
    <property type="protein sequence ID" value="CAE7457887.1"/>
    <property type="molecule type" value="Genomic_DNA"/>
</dbReference>
<dbReference type="InterPro" id="IPR007201">
    <property type="entry name" value="Mei2-like_Rrm_C"/>
</dbReference>